<feature type="region of interest" description="Disordered" evidence="1">
    <location>
        <begin position="1"/>
        <end position="70"/>
    </location>
</feature>
<evidence type="ECO:0008006" key="4">
    <source>
        <dbReference type="Google" id="ProtNLM"/>
    </source>
</evidence>
<reference evidence="2 3" key="1">
    <citation type="submission" date="2018-05" db="EMBL/GenBank/DDBJ databases">
        <title>Abyssibacter profundi OUC007T gen. nov., sp. nov, a marine bacterium isolated from seawater of the Mariana Trench.</title>
        <authorList>
            <person name="Zhou S."/>
        </authorList>
    </citation>
    <scope>NUCLEOTIDE SEQUENCE [LARGE SCALE GENOMIC DNA]</scope>
    <source>
        <strain evidence="2 3">OUC007</strain>
    </source>
</reference>
<dbReference type="AlphaFoldDB" id="A0A363UMN3"/>
<sequence length="332" mass="35291">MIVKQSNLQLASSHQHSSSQRTVVELERGPARAATPAARPTAEAAASAATDSLGSPSADPTAVSDGDSIPPQLRLMKDLVESLLGRMFELFDDASLDTTSEASASAPDTDIERDSVTLRAVQEYREHEQVTFAAQGVIQTEDGQQISVQINLAMQRSVVERSSLELTVGGAPQLKDPLVINFNGRAAELTQDRFEFDLDADGVLDHIPGLAGGHALVVIDRNGNGRIDDGREVLGALSGDAYGDLRKLDDDGNGFVDAGDAAFDQLGLWRPGEDDIQALKNSVVGALSTDSAATLFQLTDEARELAGQLRRTGVWVGDNGQAGTVQQLDFRV</sequence>
<organism evidence="2 3">
    <name type="scientific">Abyssibacter profundi</name>
    <dbReference type="NCBI Taxonomy" id="2182787"/>
    <lineage>
        <taxon>Bacteria</taxon>
        <taxon>Pseudomonadati</taxon>
        <taxon>Pseudomonadota</taxon>
        <taxon>Gammaproteobacteria</taxon>
        <taxon>Chromatiales</taxon>
        <taxon>Oceanococcaceae</taxon>
        <taxon>Abyssibacter</taxon>
    </lineage>
</organism>
<evidence type="ECO:0000313" key="2">
    <source>
        <dbReference type="EMBL" id="PWN56644.1"/>
    </source>
</evidence>
<proteinExistence type="predicted"/>
<gene>
    <name evidence="2" type="ORF">DEH80_07475</name>
</gene>
<dbReference type="EMBL" id="QEQK01000005">
    <property type="protein sequence ID" value="PWN56644.1"/>
    <property type="molecule type" value="Genomic_DNA"/>
</dbReference>
<feature type="compositionally biased region" description="Low complexity" evidence="1">
    <location>
        <begin position="31"/>
        <end position="50"/>
    </location>
</feature>
<dbReference type="OrthoDB" id="1676884at2"/>
<keyword evidence="3" id="KW-1185">Reference proteome</keyword>
<dbReference type="PANTHER" id="PTHR39431:SF1">
    <property type="entry name" value="FRPA_C-RELATED PROTEIN"/>
    <property type="match status" value="1"/>
</dbReference>
<dbReference type="RefSeq" id="WP_109719838.1">
    <property type="nucleotide sequence ID" value="NZ_QEQK01000005.1"/>
</dbReference>
<comment type="caution">
    <text evidence="2">The sequence shown here is derived from an EMBL/GenBank/DDBJ whole genome shotgun (WGS) entry which is preliminary data.</text>
</comment>
<feature type="compositionally biased region" description="Low complexity" evidence="1">
    <location>
        <begin position="1"/>
        <end position="20"/>
    </location>
</feature>
<dbReference type="Proteomes" id="UP000251800">
    <property type="component" value="Unassembled WGS sequence"/>
</dbReference>
<name>A0A363UMN3_9GAMM</name>
<accession>A0A363UMN3</accession>
<protein>
    <recommendedName>
        <fullName evidence="4">VCBS repeat-containing protein</fullName>
    </recommendedName>
</protein>
<evidence type="ECO:0000256" key="1">
    <source>
        <dbReference type="SAM" id="MobiDB-lite"/>
    </source>
</evidence>
<evidence type="ECO:0000313" key="3">
    <source>
        <dbReference type="Proteomes" id="UP000251800"/>
    </source>
</evidence>
<dbReference type="PANTHER" id="PTHR39431">
    <property type="entry name" value="FRPA/C-RELATED PROTEIN"/>
    <property type="match status" value="1"/>
</dbReference>